<sequence length="113" mass="12938">MARFYADEQFPYPVVELLRTLGHDVLTVQEAGKAEKGIPDEEVLAFAISQELSVLTVNRDDFIRLHRRNDQHFGIIVCTNNRNWEQFAARINEAVTAEECLKGKLIRVVRPVS</sequence>
<comment type="caution">
    <text evidence="2">The sequence shown here is derived from an EMBL/GenBank/DDBJ whole genome shotgun (WGS) entry which is preliminary data.</text>
</comment>
<proteinExistence type="predicted"/>
<dbReference type="EMBL" id="JACJSG010000033">
    <property type="protein sequence ID" value="MBD2503281.1"/>
    <property type="molecule type" value="Genomic_DNA"/>
</dbReference>
<organism evidence="2 3">
    <name type="scientific">Anabaena azotica FACHB-119</name>
    <dbReference type="NCBI Taxonomy" id="947527"/>
    <lineage>
        <taxon>Bacteria</taxon>
        <taxon>Bacillati</taxon>
        <taxon>Cyanobacteriota</taxon>
        <taxon>Cyanophyceae</taxon>
        <taxon>Nostocales</taxon>
        <taxon>Nostocaceae</taxon>
        <taxon>Anabaena</taxon>
        <taxon>Anabaena azotica</taxon>
    </lineage>
</organism>
<feature type="domain" description="DUF5615" evidence="1">
    <location>
        <begin position="3"/>
        <end position="110"/>
    </location>
</feature>
<name>A0ABR8D8K4_9NOST</name>
<accession>A0ABR8D8K4</accession>
<dbReference type="Proteomes" id="UP000661112">
    <property type="component" value="Unassembled WGS sequence"/>
</dbReference>
<dbReference type="Pfam" id="PF18480">
    <property type="entry name" value="DUF5615"/>
    <property type="match status" value="1"/>
</dbReference>
<gene>
    <name evidence="2" type="ORF">H6G83_22190</name>
</gene>
<protein>
    <submittedName>
        <fullName evidence="2">DUF5615 family PIN-like protein</fullName>
    </submittedName>
</protein>
<keyword evidence="3" id="KW-1185">Reference proteome</keyword>
<evidence type="ECO:0000313" key="3">
    <source>
        <dbReference type="Proteomes" id="UP000661112"/>
    </source>
</evidence>
<dbReference type="InterPro" id="IPR041049">
    <property type="entry name" value="DUF5615"/>
</dbReference>
<evidence type="ECO:0000259" key="1">
    <source>
        <dbReference type="Pfam" id="PF18480"/>
    </source>
</evidence>
<dbReference type="RefSeq" id="WP_190476145.1">
    <property type="nucleotide sequence ID" value="NZ_JACJSG010000033.1"/>
</dbReference>
<evidence type="ECO:0000313" key="2">
    <source>
        <dbReference type="EMBL" id="MBD2503281.1"/>
    </source>
</evidence>
<reference evidence="2 3" key="1">
    <citation type="journal article" date="2020" name="ISME J.">
        <title>Comparative genomics reveals insights into cyanobacterial evolution and habitat adaptation.</title>
        <authorList>
            <person name="Chen M.Y."/>
            <person name="Teng W.K."/>
            <person name="Zhao L."/>
            <person name="Hu C.X."/>
            <person name="Zhou Y.K."/>
            <person name="Han B.P."/>
            <person name="Song L.R."/>
            <person name="Shu W.S."/>
        </authorList>
    </citation>
    <scope>NUCLEOTIDE SEQUENCE [LARGE SCALE GENOMIC DNA]</scope>
    <source>
        <strain evidence="2 3">FACHB-119</strain>
    </source>
</reference>